<dbReference type="RefSeq" id="WP_144234802.1">
    <property type="nucleotide sequence ID" value="NZ_CP039543.1"/>
</dbReference>
<sequence>MKMSARNTIPGTVKEITRGPVNSEVVLEIAGGHEIVSMITTNSVDRLGLAPGKKASAFFKASNVMMIVDE</sequence>
<dbReference type="Gene3D" id="2.40.50.100">
    <property type="match status" value="1"/>
</dbReference>
<dbReference type="AlphaFoldDB" id="A0A6P1ZIP5"/>
<evidence type="ECO:0000313" key="6">
    <source>
        <dbReference type="Proteomes" id="UP000434052"/>
    </source>
</evidence>
<organism evidence="5 6">
    <name type="scientific">Oceanidesulfovibrio marinus</name>
    <dbReference type="NCBI Taxonomy" id="370038"/>
    <lineage>
        <taxon>Bacteria</taxon>
        <taxon>Pseudomonadati</taxon>
        <taxon>Thermodesulfobacteriota</taxon>
        <taxon>Desulfovibrionia</taxon>
        <taxon>Desulfovibrionales</taxon>
        <taxon>Desulfovibrionaceae</taxon>
        <taxon>Oceanidesulfovibrio</taxon>
    </lineage>
</organism>
<dbReference type="PROSITE" id="PS51866">
    <property type="entry name" value="MOP"/>
    <property type="match status" value="1"/>
</dbReference>
<dbReference type="NCBIfam" id="TIGR00638">
    <property type="entry name" value="Mop"/>
    <property type="match status" value="1"/>
</dbReference>
<dbReference type="OrthoDB" id="122515at2"/>
<dbReference type="SUPFAM" id="SSF50331">
    <property type="entry name" value="MOP-like"/>
    <property type="match status" value="1"/>
</dbReference>
<evidence type="ECO:0000313" key="4">
    <source>
        <dbReference type="EMBL" id="QJT08353.1"/>
    </source>
</evidence>
<dbReference type="InterPro" id="IPR004606">
    <property type="entry name" value="Mop_domain"/>
</dbReference>
<dbReference type="EMBL" id="CP039543">
    <property type="protein sequence ID" value="QJT08353.1"/>
    <property type="molecule type" value="Genomic_DNA"/>
</dbReference>
<reference evidence="4 7" key="2">
    <citation type="submission" date="2019-04" db="EMBL/GenBank/DDBJ databases">
        <title>Isolation and culture of sulfate reducing bacteria from the cold seep of the South China Sea.</title>
        <authorList>
            <person name="Sun C."/>
            <person name="Liu R."/>
        </authorList>
    </citation>
    <scope>NUCLEOTIDE SEQUENCE [LARGE SCALE GENOMIC DNA]</scope>
    <source>
        <strain evidence="4 7">CS1</strain>
    </source>
</reference>
<reference evidence="5 6" key="1">
    <citation type="submission" date="2018-06" db="EMBL/GenBank/DDBJ databases">
        <title>Complete genome of Desulfovibrio marinus P48SEP.</title>
        <authorList>
            <person name="Crispim J.S."/>
            <person name="Vidigal P.M.P."/>
            <person name="Silva L.C.F."/>
            <person name="Araujo L.C."/>
            <person name="Laguardia C.N."/>
            <person name="Dias R.S."/>
            <person name="Sousa M.P."/>
            <person name="Paula S.O."/>
            <person name="Silva C."/>
        </authorList>
    </citation>
    <scope>NUCLEOTIDE SEQUENCE [LARGE SCALE GENOMIC DNA]</scope>
    <source>
        <strain evidence="5 6">P48SEP</strain>
    </source>
</reference>
<name>A0A6P1ZIP5_9BACT</name>
<evidence type="ECO:0000313" key="5">
    <source>
        <dbReference type="EMBL" id="TVM35242.1"/>
    </source>
</evidence>
<keyword evidence="7" id="KW-1185">Reference proteome</keyword>
<evidence type="ECO:0000313" key="7">
    <source>
        <dbReference type="Proteomes" id="UP000503251"/>
    </source>
</evidence>
<dbReference type="InterPro" id="IPR005116">
    <property type="entry name" value="Transp-assoc_OB_typ1"/>
</dbReference>
<dbReference type="InterPro" id="IPR008995">
    <property type="entry name" value="Mo/tungstate-bd_C_term_dom"/>
</dbReference>
<dbReference type="GO" id="GO:0015689">
    <property type="term" value="P:molybdate ion transport"/>
    <property type="evidence" value="ECO:0007669"/>
    <property type="project" value="InterPro"/>
</dbReference>
<evidence type="ECO:0000256" key="1">
    <source>
        <dbReference type="ARBA" id="ARBA00022505"/>
    </source>
</evidence>
<dbReference type="Pfam" id="PF03459">
    <property type="entry name" value="TOBE"/>
    <property type="match status" value="1"/>
</dbReference>
<dbReference type="Proteomes" id="UP000503251">
    <property type="component" value="Chromosome"/>
</dbReference>
<evidence type="ECO:0000256" key="2">
    <source>
        <dbReference type="PROSITE-ProRule" id="PRU01213"/>
    </source>
</evidence>
<dbReference type="EMBL" id="QMIF01000003">
    <property type="protein sequence ID" value="TVM35242.1"/>
    <property type="molecule type" value="Genomic_DNA"/>
</dbReference>
<dbReference type="Proteomes" id="UP000434052">
    <property type="component" value="Unassembled WGS sequence"/>
</dbReference>
<protein>
    <submittedName>
        <fullName evidence="5">Transporter</fullName>
    </submittedName>
</protein>
<keyword evidence="1 2" id="KW-0500">Molybdenum</keyword>
<accession>A0A6P1ZIP5</accession>
<feature type="domain" description="Mop" evidence="3">
    <location>
        <begin position="2"/>
        <end position="68"/>
    </location>
</feature>
<evidence type="ECO:0000259" key="3">
    <source>
        <dbReference type="PROSITE" id="PS51866"/>
    </source>
</evidence>
<proteinExistence type="predicted"/>
<gene>
    <name evidence="5" type="ORF">DQK91_07560</name>
    <name evidence="4" type="ORF">E8L03_05150</name>
</gene>